<dbReference type="InterPro" id="IPR022270">
    <property type="entry name" value="Blh_diox"/>
</dbReference>
<dbReference type="Proteomes" id="UP000319731">
    <property type="component" value="Unassembled WGS sequence"/>
</dbReference>
<comment type="caution">
    <text evidence="3">The sequence shown here is derived from an EMBL/GenBank/DDBJ whole genome shotgun (WGS) entry which is preliminary data.</text>
</comment>
<dbReference type="RefSeq" id="XP_031024459.1">
    <property type="nucleotide sequence ID" value="XM_031169533.1"/>
</dbReference>
<dbReference type="GO" id="GO:0016702">
    <property type="term" value="F:oxidoreductase activity, acting on single donors with incorporation of molecular oxygen, incorporation of two atoms of oxygen"/>
    <property type="evidence" value="ECO:0007669"/>
    <property type="project" value="InterPro"/>
</dbReference>
<keyword evidence="2" id="KW-0472">Membrane</keyword>
<evidence type="ECO:0008006" key="5">
    <source>
        <dbReference type="Google" id="ProtNLM"/>
    </source>
</evidence>
<feature type="compositionally biased region" description="Low complexity" evidence="1">
    <location>
        <begin position="354"/>
        <end position="366"/>
    </location>
</feature>
<dbReference type="EMBL" id="QEAO01000020">
    <property type="protein sequence ID" value="TPX33484.1"/>
    <property type="molecule type" value="Genomic_DNA"/>
</dbReference>
<evidence type="ECO:0000313" key="4">
    <source>
        <dbReference type="Proteomes" id="UP000319731"/>
    </source>
</evidence>
<feature type="transmembrane region" description="Helical" evidence="2">
    <location>
        <begin position="49"/>
        <end position="70"/>
    </location>
</feature>
<organism evidence="3 4">
    <name type="scientific">Synchytrium microbalum</name>
    <dbReference type="NCBI Taxonomy" id="1806994"/>
    <lineage>
        <taxon>Eukaryota</taxon>
        <taxon>Fungi</taxon>
        <taxon>Fungi incertae sedis</taxon>
        <taxon>Chytridiomycota</taxon>
        <taxon>Chytridiomycota incertae sedis</taxon>
        <taxon>Chytridiomycetes</taxon>
        <taxon>Synchytriales</taxon>
        <taxon>Synchytriaceae</taxon>
        <taxon>Synchytrium</taxon>
    </lineage>
</organism>
<keyword evidence="2" id="KW-1133">Transmembrane helix</keyword>
<dbReference type="OrthoDB" id="2111956at2759"/>
<feature type="transmembrane region" description="Helical" evidence="2">
    <location>
        <begin position="295"/>
        <end position="316"/>
    </location>
</feature>
<keyword evidence="4" id="KW-1185">Reference proteome</keyword>
<evidence type="ECO:0000256" key="2">
    <source>
        <dbReference type="SAM" id="Phobius"/>
    </source>
</evidence>
<evidence type="ECO:0000313" key="3">
    <source>
        <dbReference type="EMBL" id="TPX33484.1"/>
    </source>
</evidence>
<keyword evidence="2" id="KW-0812">Transmembrane</keyword>
<protein>
    <recommendedName>
        <fullName evidence="5">Beta-carotene 15,15'-dioxygenase</fullName>
    </recommendedName>
</protein>
<evidence type="ECO:0000256" key="1">
    <source>
        <dbReference type="SAM" id="MobiDB-lite"/>
    </source>
</evidence>
<reference evidence="3 4" key="1">
    <citation type="journal article" date="2019" name="Sci. Rep.">
        <title>Comparative genomics of chytrid fungi reveal insights into the obligate biotrophic and pathogenic lifestyle of Synchytrium endobioticum.</title>
        <authorList>
            <person name="van de Vossenberg B.T.L.H."/>
            <person name="Warris S."/>
            <person name="Nguyen H.D.T."/>
            <person name="van Gent-Pelzer M.P.E."/>
            <person name="Joly D.L."/>
            <person name="van de Geest H.C."/>
            <person name="Bonants P.J.M."/>
            <person name="Smith D.S."/>
            <person name="Levesque C.A."/>
            <person name="van der Lee T.A.J."/>
        </authorList>
    </citation>
    <scope>NUCLEOTIDE SEQUENCE [LARGE SCALE GENOMIC DNA]</scope>
    <source>
        <strain evidence="3 4">JEL517</strain>
    </source>
</reference>
<dbReference type="NCBIfam" id="TIGR03753">
    <property type="entry name" value="blh_monoox"/>
    <property type="match status" value="1"/>
</dbReference>
<sequence length="453" mass="50431">MANKSPPSTLPKINTLPADSPILDAPRKKSISLRTASFVELTYIEPTRLTFMTMLSGALTSIIILLAHVMPRLFESYVSIPVTVICIVVFGIPHGAVDHLLYYETRRAEVVQSLSKVPDEKTSLVQKPEQPKATTLTPLQDKVVFYVNYFVIMGLWGVMWWIAPRLCLVAFLCVSAYHFGESELDYIILHKHAAVALYMSRGILILGMILTANPEVTLPIIEEVASIDLTFFYGTIFPLHANFAIQHLVLLLVGLVYTICLEPSALSPQEDATPFPVIRFIPTPRVWLAELAKTALLVLLIESVDPLLGFSVYFGFWHSMGTMSSEILFFTCNKCDGFDDSPWKTRSPTLESARSSTTSSPTQPRTDIPPKNIARFYWMALPYTLASLISMGSFYLVLFGMSMPSSAFLAQTQLWSVFVISISILTGAHIWVFDVLHSIGAHFDVVGISQLLQ</sequence>
<feature type="transmembrane region" description="Helical" evidence="2">
    <location>
        <begin position="77"/>
        <end position="97"/>
    </location>
</feature>
<name>A0A507C5Z0_9FUNG</name>
<feature type="transmembrane region" description="Helical" evidence="2">
    <location>
        <begin position="414"/>
        <end position="433"/>
    </location>
</feature>
<feature type="region of interest" description="Disordered" evidence="1">
    <location>
        <begin position="345"/>
        <end position="367"/>
    </location>
</feature>
<proteinExistence type="predicted"/>
<dbReference type="Pfam" id="PF15461">
    <property type="entry name" value="BCD"/>
    <property type="match status" value="1"/>
</dbReference>
<accession>A0A507C5Z0</accession>
<dbReference type="AlphaFoldDB" id="A0A507C5Z0"/>
<feature type="transmembrane region" description="Helical" evidence="2">
    <location>
        <begin position="376"/>
        <end position="402"/>
    </location>
</feature>
<feature type="transmembrane region" description="Helical" evidence="2">
    <location>
        <begin position="231"/>
        <end position="257"/>
    </location>
</feature>
<dbReference type="GeneID" id="42004830"/>
<gene>
    <name evidence="3" type="ORF">SmJEL517_g03605</name>
</gene>